<feature type="non-terminal residue" evidence="5">
    <location>
        <position position="1"/>
    </location>
</feature>
<dbReference type="Gene3D" id="3.30.497.10">
    <property type="entry name" value="Antithrombin, subunit I, domain 2"/>
    <property type="match status" value="1"/>
</dbReference>
<dbReference type="SUPFAM" id="SSF56574">
    <property type="entry name" value="Serpins"/>
    <property type="match status" value="1"/>
</dbReference>
<dbReference type="AlphaFoldDB" id="A0A1B6E484"/>
<dbReference type="PANTHER" id="PTHR11461">
    <property type="entry name" value="SERINE PROTEASE INHIBITOR, SERPIN"/>
    <property type="match status" value="1"/>
</dbReference>
<dbReference type="GO" id="GO:0004867">
    <property type="term" value="F:serine-type endopeptidase inhibitor activity"/>
    <property type="evidence" value="ECO:0007669"/>
    <property type="project" value="UniProtKB-KW"/>
</dbReference>
<evidence type="ECO:0000256" key="3">
    <source>
        <dbReference type="RuleBase" id="RU000411"/>
    </source>
</evidence>
<comment type="similarity">
    <text evidence="3">Belongs to the serpin family.</text>
</comment>
<sequence length="275" mass="31002">VQAYNTSLSVIYIDIGLLTQSQFVNSCSPVEVCTRSRRETLSGKMKLILLLLAIISVSNQQCLTKDDTKITTDPQARLALFSGQQQFALSMLQSVNSINPQSNIFFSPFSVYNALLMAYFISANHTENAIKKGIFLPETQDKLSTMQAYRLEKYFQKMRAYNGSSSYQLSSANRLFVDQSQQVRECMQSLFNEEIEIVNFTNDSIVVARRINAWVADQTRNNILDLIPEGQLDASSKLVLANAAYFKGLWQSKFLPENSKKEVFHISSSKNALVT</sequence>
<dbReference type="Pfam" id="PF00079">
    <property type="entry name" value="Serpin"/>
    <property type="match status" value="1"/>
</dbReference>
<evidence type="ECO:0000259" key="4">
    <source>
        <dbReference type="SMART" id="SM00093"/>
    </source>
</evidence>
<dbReference type="InterPro" id="IPR042178">
    <property type="entry name" value="Serpin_sf_1"/>
</dbReference>
<dbReference type="SMART" id="SM00093">
    <property type="entry name" value="SERPIN"/>
    <property type="match status" value="1"/>
</dbReference>
<feature type="domain" description="Serpin" evidence="4">
    <location>
        <begin position="89"/>
        <end position="275"/>
    </location>
</feature>
<keyword evidence="1" id="KW-0646">Protease inhibitor</keyword>
<accession>A0A1B6E484</accession>
<protein>
    <recommendedName>
        <fullName evidence="4">Serpin domain-containing protein</fullName>
    </recommendedName>
</protein>
<dbReference type="GO" id="GO:0005615">
    <property type="term" value="C:extracellular space"/>
    <property type="evidence" value="ECO:0007669"/>
    <property type="project" value="InterPro"/>
</dbReference>
<evidence type="ECO:0000313" key="5">
    <source>
        <dbReference type="EMBL" id="JAS32725.1"/>
    </source>
</evidence>
<dbReference type="EMBL" id="GEDC01004573">
    <property type="protein sequence ID" value="JAS32725.1"/>
    <property type="molecule type" value="Transcribed_RNA"/>
</dbReference>
<dbReference type="InterPro" id="IPR023796">
    <property type="entry name" value="Serpin_dom"/>
</dbReference>
<feature type="non-terminal residue" evidence="5">
    <location>
        <position position="275"/>
    </location>
</feature>
<keyword evidence="2" id="KW-0722">Serine protease inhibitor</keyword>
<evidence type="ECO:0000256" key="2">
    <source>
        <dbReference type="ARBA" id="ARBA00022900"/>
    </source>
</evidence>
<reference evidence="5" key="1">
    <citation type="submission" date="2015-12" db="EMBL/GenBank/DDBJ databases">
        <title>De novo transcriptome assembly of four potential Pierce s Disease insect vectors from Arizona vineyards.</title>
        <authorList>
            <person name="Tassone E.E."/>
        </authorList>
    </citation>
    <scope>NUCLEOTIDE SEQUENCE</scope>
</reference>
<evidence type="ECO:0000256" key="1">
    <source>
        <dbReference type="ARBA" id="ARBA00022690"/>
    </source>
</evidence>
<dbReference type="InterPro" id="IPR000215">
    <property type="entry name" value="Serpin_fam"/>
</dbReference>
<organism evidence="5">
    <name type="scientific">Clastoptera arizonana</name>
    <name type="common">Arizona spittle bug</name>
    <dbReference type="NCBI Taxonomy" id="38151"/>
    <lineage>
        <taxon>Eukaryota</taxon>
        <taxon>Metazoa</taxon>
        <taxon>Ecdysozoa</taxon>
        <taxon>Arthropoda</taxon>
        <taxon>Hexapoda</taxon>
        <taxon>Insecta</taxon>
        <taxon>Pterygota</taxon>
        <taxon>Neoptera</taxon>
        <taxon>Paraneoptera</taxon>
        <taxon>Hemiptera</taxon>
        <taxon>Auchenorrhyncha</taxon>
        <taxon>Cercopoidea</taxon>
        <taxon>Clastopteridae</taxon>
        <taxon>Clastoptera</taxon>
    </lineage>
</organism>
<proteinExistence type="inferred from homology"/>
<dbReference type="InterPro" id="IPR036186">
    <property type="entry name" value="Serpin_sf"/>
</dbReference>
<gene>
    <name evidence="5" type="ORF">g.25840</name>
</gene>
<name>A0A1B6E484_9HEMI</name>
<dbReference type="PANTHER" id="PTHR11461:SF278">
    <property type="entry name" value="SERINE PROTEASE INHIBITOR 88EA"/>
    <property type="match status" value="1"/>
</dbReference>